<organism evidence="2 3">
    <name type="scientific">Lentzea fradiae</name>
    <dbReference type="NCBI Taxonomy" id="200378"/>
    <lineage>
        <taxon>Bacteria</taxon>
        <taxon>Bacillati</taxon>
        <taxon>Actinomycetota</taxon>
        <taxon>Actinomycetes</taxon>
        <taxon>Pseudonocardiales</taxon>
        <taxon>Pseudonocardiaceae</taxon>
        <taxon>Lentzea</taxon>
    </lineage>
</organism>
<accession>A0A1G7LCI4</accession>
<dbReference type="AlphaFoldDB" id="A0A1G7LCI4"/>
<protein>
    <recommendedName>
        <fullName evidence="4">Cysteine rich repeat-containing protein</fullName>
    </recommendedName>
</protein>
<feature type="signal peptide" evidence="1">
    <location>
        <begin position="1"/>
        <end position="30"/>
    </location>
</feature>
<feature type="chain" id="PRO_5011643592" description="Cysteine rich repeat-containing protein" evidence="1">
    <location>
        <begin position="31"/>
        <end position="96"/>
    </location>
</feature>
<keyword evidence="1" id="KW-0732">Signal</keyword>
<proteinExistence type="predicted"/>
<gene>
    <name evidence="2" type="ORF">SAMN05216553_101793</name>
</gene>
<name>A0A1G7LCI4_9PSEU</name>
<evidence type="ECO:0000256" key="1">
    <source>
        <dbReference type="SAM" id="SignalP"/>
    </source>
</evidence>
<dbReference type="EMBL" id="FNCC01000001">
    <property type="protein sequence ID" value="SDF47237.1"/>
    <property type="molecule type" value="Genomic_DNA"/>
</dbReference>
<sequence length="96" mass="10326">MSRLSRLAGLTGMVLTATALFSFTGPLAQADPGICIDHVMENGYKATETVLKACKIAKTGDKADVSTCQRMLRREGVRREVASHACRIASQPDRSS</sequence>
<dbReference type="RefSeq" id="WP_176946579.1">
    <property type="nucleotide sequence ID" value="NZ_FNCC01000001.1"/>
</dbReference>
<dbReference type="STRING" id="200378.SAMN05216553_101793"/>
<evidence type="ECO:0000313" key="2">
    <source>
        <dbReference type="EMBL" id="SDF47237.1"/>
    </source>
</evidence>
<evidence type="ECO:0000313" key="3">
    <source>
        <dbReference type="Proteomes" id="UP000199623"/>
    </source>
</evidence>
<dbReference type="Proteomes" id="UP000199623">
    <property type="component" value="Unassembled WGS sequence"/>
</dbReference>
<reference evidence="3" key="1">
    <citation type="submission" date="2016-10" db="EMBL/GenBank/DDBJ databases">
        <authorList>
            <person name="Varghese N."/>
            <person name="Submissions S."/>
        </authorList>
    </citation>
    <scope>NUCLEOTIDE SEQUENCE [LARGE SCALE GENOMIC DNA]</scope>
    <source>
        <strain evidence="3">CGMCC 4.3506</strain>
    </source>
</reference>
<evidence type="ECO:0008006" key="4">
    <source>
        <dbReference type="Google" id="ProtNLM"/>
    </source>
</evidence>
<keyword evidence="3" id="KW-1185">Reference proteome</keyword>